<dbReference type="Gene3D" id="3.30.710.10">
    <property type="entry name" value="Potassium Channel Kv1.1, Chain A"/>
    <property type="match status" value="1"/>
</dbReference>
<dbReference type="OrthoDB" id="5863680at2759"/>
<organism evidence="2 3">
    <name type="scientific">Meloidogyne enterolobii</name>
    <name type="common">Root-knot nematode worm</name>
    <name type="synonym">Meloidogyne mayaguensis</name>
    <dbReference type="NCBI Taxonomy" id="390850"/>
    <lineage>
        <taxon>Eukaryota</taxon>
        <taxon>Metazoa</taxon>
        <taxon>Ecdysozoa</taxon>
        <taxon>Nematoda</taxon>
        <taxon>Chromadorea</taxon>
        <taxon>Rhabditida</taxon>
        <taxon>Tylenchina</taxon>
        <taxon>Tylenchomorpha</taxon>
        <taxon>Tylenchoidea</taxon>
        <taxon>Meloidogynidae</taxon>
        <taxon>Meloidogyninae</taxon>
        <taxon>Meloidogyne</taxon>
    </lineage>
</organism>
<dbReference type="Pfam" id="PF00651">
    <property type="entry name" value="BTB"/>
    <property type="match status" value="1"/>
</dbReference>
<name>A0A6V7W4T9_MELEN</name>
<dbReference type="CDD" id="cd18186">
    <property type="entry name" value="BTB_POZ_ZBTB_KLHL-like"/>
    <property type="match status" value="1"/>
</dbReference>
<dbReference type="InterPro" id="IPR000210">
    <property type="entry name" value="BTB/POZ_dom"/>
</dbReference>
<proteinExistence type="predicted"/>
<dbReference type="InterPro" id="IPR044714">
    <property type="entry name" value="AtSIBP1-like"/>
</dbReference>
<sequence>MFEQKYMKEARSGKIKIVDSSAECFKAMLEYFYSGEINKETIKKHYEGLFAIAHKYEVKQLMEICESYMAANIDAASFSKRCTFVELYRLPKLEKACFNYFSSIRETFLYSTEWNKFKIHNKDFAFRLLEEKQIFGRKIGK</sequence>
<gene>
    <name evidence="2" type="ORF">MENT_LOCUS34386</name>
</gene>
<dbReference type="EMBL" id="CAJEWN010000424">
    <property type="protein sequence ID" value="CAD2182195.1"/>
    <property type="molecule type" value="Genomic_DNA"/>
</dbReference>
<protein>
    <recommendedName>
        <fullName evidence="1">BTB domain-containing protein</fullName>
    </recommendedName>
</protein>
<dbReference type="InterPro" id="IPR011333">
    <property type="entry name" value="SKP1/BTB/POZ_sf"/>
</dbReference>
<dbReference type="PROSITE" id="PS50097">
    <property type="entry name" value="BTB"/>
    <property type="match status" value="1"/>
</dbReference>
<dbReference type="PANTHER" id="PTHR46672:SF1">
    <property type="entry name" value="OS08G0103600 PROTEIN"/>
    <property type="match status" value="1"/>
</dbReference>
<evidence type="ECO:0000313" key="2">
    <source>
        <dbReference type="EMBL" id="CAD2182195.1"/>
    </source>
</evidence>
<comment type="caution">
    <text evidence="2">The sequence shown here is derived from an EMBL/GenBank/DDBJ whole genome shotgun (WGS) entry which is preliminary data.</text>
</comment>
<dbReference type="PANTHER" id="PTHR46672">
    <property type="entry name" value="OS08G0495500 PROTEIN-RELATED"/>
    <property type="match status" value="1"/>
</dbReference>
<evidence type="ECO:0000313" key="3">
    <source>
        <dbReference type="Proteomes" id="UP000580250"/>
    </source>
</evidence>
<dbReference type="AlphaFoldDB" id="A0A6V7W4T9"/>
<dbReference type="SUPFAM" id="SSF54695">
    <property type="entry name" value="POZ domain"/>
    <property type="match status" value="1"/>
</dbReference>
<evidence type="ECO:0000259" key="1">
    <source>
        <dbReference type="PROSITE" id="PS50097"/>
    </source>
</evidence>
<dbReference type="Proteomes" id="UP000580250">
    <property type="component" value="Unassembled WGS sequence"/>
</dbReference>
<reference evidence="2 3" key="1">
    <citation type="submission" date="2020-08" db="EMBL/GenBank/DDBJ databases">
        <authorList>
            <person name="Koutsovoulos G."/>
            <person name="Danchin GJ E."/>
        </authorList>
    </citation>
    <scope>NUCLEOTIDE SEQUENCE [LARGE SCALE GENOMIC DNA]</scope>
</reference>
<feature type="domain" description="BTB" evidence="1">
    <location>
        <begin position="1"/>
        <end position="41"/>
    </location>
</feature>
<accession>A0A6V7W4T9</accession>